<dbReference type="Proteomes" id="UP000799754">
    <property type="component" value="Unassembled WGS sequence"/>
</dbReference>
<proteinExistence type="predicted"/>
<name>A0ACB6S3Q7_9PLEO</name>
<reference evidence="1" key="1">
    <citation type="journal article" date="2020" name="Stud. Mycol.">
        <title>101 Dothideomycetes genomes: a test case for predicting lifestyles and emergence of pathogens.</title>
        <authorList>
            <person name="Haridas S."/>
            <person name="Albert R."/>
            <person name="Binder M."/>
            <person name="Bloem J."/>
            <person name="Labutti K."/>
            <person name="Salamov A."/>
            <person name="Andreopoulos B."/>
            <person name="Baker S."/>
            <person name="Barry K."/>
            <person name="Bills G."/>
            <person name="Bluhm B."/>
            <person name="Cannon C."/>
            <person name="Castanera R."/>
            <person name="Culley D."/>
            <person name="Daum C."/>
            <person name="Ezra D."/>
            <person name="Gonzalez J."/>
            <person name="Henrissat B."/>
            <person name="Kuo A."/>
            <person name="Liang C."/>
            <person name="Lipzen A."/>
            <person name="Lutzoni F."/>
            <person name="Magnuson J."/>
            <person name="Mondo S."/>
            <person name="Nolan M."/>
            <person name="Ohm R."/>
            <person name="Pangilinan J."/>
            <person name="Park H.-J."/>
            <person name="Ramirez L."/>
            <person name="Alfaro M."/>
            <person name="Sun H."/>
            <person name="Tritt A."/>
            <person name="Yoshinaga Y."/>
            <person name="Zwiers L.-H."/>
            <person name="Turgeon B."/>
            <person name="Goodwin S."/>
            <person name="Spatafora J."/>
            <person name="Crous P."/>
            <person name="Grigoriev I."/>
        </authorList>
    </citation>
    <scope>NUCLEOTIDE SEQUENCE</scope>
    <source>
        <strain evidence="1">CBS 525.71</strain>
    </source>
</reference>
<gene>
    <name evidence="1" type="ORF">BU25DRAFT_448022</name>
</gene>
<accession>A0ACB6S3Q7</accession>
<organism evidence="1 2">
    <name type="scientific">Macroventuria anomochaeta</name>
    <dbReference type="NCBI Taxonomy" id="301207"/>
    <lineage>
        <taxon>Eukaryota</taxon>
        <taxon>Fungi</taxon>
        <taxon>Dikarya</taxon>
        <taxon>Ascomycota</taxon>
        <taxon>Pezizomycotina</taxon>
        <taxon>Dothideomycetes</taxon>
        <taxon>Pleosporomycetidae</taxon>
        <taxon>Pleosporales</taxon>
        <taxon>Pleosporineae</taxon>
        <taxon>Didymellaceae</taxon>
        <taxon>Macroventuria</taxon>
    </lineage>
</organism>
<comment type="caution">
    <text evidence="1">The sequence shown here is derived from an EMBL/GenBank/DDBJ whole genome shotgun (WGS) entry which is preliminary data.</text>
</comment>
<evidence type="ECO:0000313" key="1">
    <source>
        <dbReference type="EMBL" id="KAF2628588.1"/>
    </source>
</evidence>
<evidence type="ECO:0000313" key="2">
    <source>
        <dbReference type="Proteomes" id="UP000799754"/>
    </source>
</evidence>
<keyword evidence="2" id="KW-1185">Reference proteome</keyword>
<dbReference type="EMBL" id="MU006713">
    <property type="protein sequence ID" value="KAF2628588.1"/>
    <property type="molecule type" value="Genomic_DNA"/>
</dbReference>
<protein>
    <submittedName>
        <fullName evidence="1">Uncharacterized protein</fullName>
    </submittedName>
</protein>
<sequence>MIRFKQALASARERVARLVPGRNPRRTSTREDFYRQPLQSIESMHSSISSRGAALAFAPASVPSDFSIDTPQRPTSSVPLTTLHKVPATLTITTHAAHVCKFSHGSGLLVYINGALMSAARVALKVNVATLEFVKRLPLDELGTIGVCLGAAFANDDDQVDITWAEVGDETEQDWREAEQDWKLFAGGPFEAVELEGYGEESFSRRSICQEEESVRFGQDGPVSGEEWAAFSKRHFPLRSEDSVSLCPQPGAFSSSSQDAPNAGPSRTFSSSTRDRPFMTAAEFAALPDYSESFSYHSSSSEDQDAIQLTAIKRPMTPRKSYLNPSSDKENTPLLWSPGRGNGPIMSSEEFDALPD</sequence>